<dbReference type="Proteomes" id="UP000030377">
    <property type="component" value="Unassembled WGS sequence"/>
</dbReference>
<dbReference type="RefSeq" id="WP_041960500.1">
    <property type="nucleotide sequence ID" value="NZ_JRPN01000042.1"/>
</dbReference>
<accession>A0A0A3XHC4</accession>
<dbReference type="EMBL" id="JRPN01000042">
    <property type="protein sequence ID" value="KGT73710.1"/>
    <property type="molecule type" value="Genomic_DNA"/>
</dbReference>
<organism evidence="1 2">
    <name type="scientific">Bradyrhizobium japonicum</name>
    <dbReference type="NCBI Taxonomy" id="375"/>
    <lineage>
        <taxon>Bacteria</taxon>
        <taxon>Pseudomonadati</taxon>
        <taxon>Pseudomonadota</taxon>
        <taxon>Alphaproteobacteria</taxon>
        <taxon>Hyphomicrobiales</taxon>
        <taxon>Nitrobacteraceae</taxon>
        <taxon>Bradyrhizobium</taxon>
    </lineage>
</organism>
<evidence type="ECO:0000313" key="1">
    <source>
        <dbReference type="EMBL" id="KGT73710.1"/>
    </source>
</evidence>
<name>A0A0A3XHC4_BRAJP</name>
<gene>
    <name evidence="1" type="ORF">MA20_42955</name>
</gene>
<evidence type="ECO:0000313" key="2">
    <source>
        <dbReference type="Proteomes" id="UP000030377"/>
    </source>
</evidence>
<comment type="caution">
    <text evidence="1">The sequence shown here is derived from an EMBL/GenBank/DDBJ whole genome shotgun (WGS) entry which is preliminary data.</text>
</comment>
<sequence length="99" mass="10779">MTFAEYQAASATLEQALRDATACHDAIRDTLAAELGIPARGAMGLTPDAIKFAPRYRTAKLALDRAVATSRTFHGQYAGRFKKEIRAAIDARRLAKLQS</sequence>
<proteinExistence type="predicted"/>
<protein>
    <submittedName>
        <fullName evidence="1">Uncharacterized protein</fullName>
    </submittedName>
</protein>
<reference evidence="1 2" key="1">
    <citation type="submission" date="2014-09" db="EMBL/GenBank/DDBJ databases">
        <title>Draft genome of Bradyrhizobium japonicum Is-34.</title>
        <authorList>
            <person name="Tsurumaru H."/>
            <person name="Yamakawa T."/>
            <person name="Hashimoto S."/>
            <person name="Okizaki K."/>
            <person name="Kanesaki Y."/>
            <person name="Yoshikawa H."/>
            <person name="Yajima S."/>
        </authorList>
    </citation>
    <scope>NUCLEOTIDE SEQUENCE [LARGE SCALE GENOMIC DNA]</scope>
    <source>
        <strain evidence="1 2">Is-34</strain>
    </source>
</reference>
<dbReference type="AlphaFoldDB" id="A0A0A3XHC4"/>